<accession>A0A6N2KBE0</accession>
<evidence type="ECO:0000313" key="2">
    <source>
        <dbReference type="EMBL" id="VFU25624.1"/>
    </source>
</evidence>
<evidence type="ECO:0000256" key="1">
    <source>
        <dbReference type="SAM" id="MobiDB-lite"/>
    </source>
</evidence>
<protein>
    <submittedName>
        <fullName evidence="2">Uncharacterized protein</fullName>
    </submittedName>
</protein>
<dbReference type="AlphaFoldDB" id="A0A6N2KBE0"/>
<name>A0A6N2KBE0_SALVM</name>
<dbReference type="EMBL" id="CAADRP010000243">
    <property type="protein sequence ID" value="VFU25624.1"/>
    <property type="molecule type" value="Genomic_DNA"/>
</dbReference>
<reference evidence="2" key="1">
    <citation type="submission" date="2019-03" db="EMBL/GenBank/DDBJ databases">
        <authorList>
            <person name="Mank J."/>
            <person name="Almeida P."/>
        </authorList>
    </citation>
    <scope>NUCLEOTIDE SEQUENCE</scope>
    <source>
        <strain evidence="2">78183</strain>
    </source>
</reference>
<feature type="region of interest" description="Disordered" evidence="1">
    <location>
        <begin position="1"/>
        <end position="23"/>
    </location>
</feature>
<proteinExistence type="predicted"/>
<sequence>MHSTSAHASISHDQPQLPLSQEEPLSQQLVPAAIAPSTYNEAGGYGSSQRLPPKTLNIADSLVTNERKEYQLSLSYKSQRNIGGRFDHAGDPWMFVKDLWMLLFCGWSGMLQINFAVSKCISRE</sequence>
<gene>
    <name evidence="2" type="ORF">SVIM_LOCUS62135</name>
</gene>
<organism evidence="2">
    <name type="scientific">Salix viminalis</name>
    <name type="common">Common osier</name>
    <name type="synonym">Basket willow</name>
    <dbReference type="NCBI Taxonomy" id="40686"/>
    <lineage>
        <taxon>Eukaryota</taxon>
        <taxon>Viridiplantae</taxon>
        <taxon>Streptophyta</taxon>
        <taxon>Embryophyta</taxon>
        <taxon>Tracheophyta</taxon>
        <taxon>Spermatophyta</taxon>
        <taxon>Magnoliopsida</taxon>
        <taxon>eudicotyledons</taxon>
        <taxon>Gunneridae</taxon>
        <taxon>Pentapetalae</taxon>
        <taxon>rosids</taxon>
        <taxon>fabids</taxon>
        <taxon>Malpighiales</taxon>
        <taxon>Salicaceae</taxon>
        <taxon>Saliceae</taxon>
        <taxon>Salix</taxon>
    </lineage>
</organism>